<dbReference type="Gene3D" id="3.40.50.720">
    <property type="entry name" value="NAD(P)-binding Rossmann-like Domain"/>
    <property type="match status" value="1"/>
</dbReference>
<evidence type="ECO:0000313" key="3">
    <source>
        <dbReference type="EMBL" id="TWT36409.1"/>
    </source>
</evidence>
<dbReference type="PANTHER" id="PTHR43249:SF1">
    <property type="entry name" value="D-GLUCOSIDE 3-DEHYDROGENASE"/>
    <property type="match status" value="1"/>
</dbReference>
<evidence type="ECO:0000313" key="4">
    <source>
        <dbReference type="Proteomes" id="UP000316714"/>
    </source>
</evidence>
<dbReference type="Pfam" id="PF22725">
    <property type="entry name" value="GFO_IDH_MocA_C3"/>
    <property type="match status" value="1"/>
</dbReference>
<name>A0A5C5VET8_9BACT</name>
<dbReference type="EMBL" id="SIHJ01000001">
    <property type="protein sequence ID" value="TWT36409.1"/>
    <property type="molecule type" value="Genomic_DNA"/>
</dbReference>
<dbReference type="EC" id="1.1.99.28" evidence="3"/>
<dbReference type="InterPro" id="IPR036291">
    <property type="entry name" value="NAD(P)-bd_dom_sf"/>
</dbReference>
<reference evidence="3 4" key="1">
    <citation type="submission" date="2019-02" db="EMBL/GenBank/DDBJ databases">
        <title>Deep-cultivation of Planctomycetes and their phenomic and genomic characterization uncovers novel biology.</title>
        <authorList>
            <person name="Wiegand S."/>
            <person name="Jogler M."/>
            <person name="Boedeker C."/>
            <person name="Pinto D."/>
            <person name="Vollmers J."/>
            <person name="Rivas-Marin E."/>
            <person name="Kohn T."/>
            <person name="Peeters S.H."/>
            <person name="Heuer A."/>
            <person name="Rast P."/>
            <person name="Oberbeckmann S."/>
            <person name="Bunk B."/>
            <person name="Jeske O."/>
            <person name="Meyerdierks A."/>
            <person name="Storesund J.E."/>
            <person name="Kallscheuer N."/>
            <person name="Luecker S."/>
            <person name="Lage O.M."/>
            <person name="Pohl T."/>
            <person name="Merkel B.J."/>
            <person name="Hornburger P."/>
            <person name="Mueller R.-W."/>
            <person name="Bruemmer F."/>
            <person name="Labrenz M."/>
            <person name="Spormann A.M."/>
            <person name="Op Den Camp H."/>
            <person name="Overmann J."/>
            <person name="Amann R."/>
            <person name="Jetten M.S.M."/>
            <person name="Mascher T."/>
            <person name="Medema M.H."/>
            <person name="Devos D.P."/>
            <person name="Kaster A.-K."/>
            <person name="Ovreas L."/>
            <person name="Rohde M."/>
            <person name="Galperin M.Y."/>
            <person name="Jogler C."/>
        </authorList>
    </citation>
    <scope>NUCLEOTIDE SEQUENCE [LARGE SCALE GENOMIC DNA]</scope>
    <source>
        <strain evidence="3 4">KOR34</strain>
    </source>
</reference>
<dbReference type="SUPFAM" id="SSF55347">
    <property type="entry name" value="Glyceraldehyde-3-phosphate dehydrogenase-like, C-terminal domain"/>
    <property type="match status" value="1"/>
</dbReference>
<sequence length="347" mass="37420">MPIGFGIIGCGMISRFHARAINDVRGAKPVACFDRNPANADKLAEEFGLTAHHDLKQMLADPAVDAVTIGTPSGAHLEPTLAAAKAGKHVIVEKPLEVTTKRCDRAIAACEEAGVKLGAIFPSRFHDSSVQMKRAVDKGRFGRVTLGDAYVKWFRTQEYYDSGAWRGTWKLDGGGALMNQAIHTVDLLQWLMGPVEEIQAQTATLAHERIEVEDTAVATLRFASGALGVIEASTAVYPGYLKRIELHGSQGTAVLEEEDLKTWDFAKKLKSDEKILAEMKKSKSTGGGAADPAAIGHHGHTLQIQDFVKAIQKDTTPAVDGHEGRKSVAIIEAIYKSAKTGRVIKMA</sequence>
<dbReference type="RefSeq" id="WP_146563291.1">
    <property type="nucleotide sequence ID" value="NZ_SIHJ01000001.1"/>
</dbReference>
<protein>
    <submittedName>
        <fullName evidence="3">Glucose--fructose oxidoreductase</fullName>
        <ecNumber evidence="3">1.1.99.28</ecNumber>
    </submittedName>
</protein>
<dbReference type="Proteomes" id="UP000316714">
    <property type="component" value="Unassembled WGS sequence"/>
</dbReference>
<dbReference type="InterPro" id="IPR052515">
    <property type="entry name" value="Gfo/Idh/MocA_Oxidoreductase"/>
</dbReference>
<proteinExistence type="predicted"/>
<evidence type="ECO:0000259" key="1">
    <source>
        <dbReference type="Pfam" id="PF01408"/>
    </source>
</evidence>
<gene>
    <name evidence="3" type="primary">gfo_3</name>
    <name evidence="3" type="ORF">KOR34_13140</name>
</gene>
<keyword evidence="4" id="KW-1185">Reference proteome</keyword>
<dbReference type="Pfam" id="PF01408">
    <property type="entry name" value="GFO_IDH_MocA"/>
    <property type="match status" value="1"/>
</dbReference>
<dbReference type="AlphaFoldDB" id="A0A5C5VET8"/>
<comment type="caution">
    <text evidence="3">The sequence shown here is derived from an EMBL/GenBank/DDBJ whole genome shotgun (WGS) entry which is preliminary data.</text>
</comment>
<dbReference type="GO" id="GO:0047061">
    <property type="term" value="F:glucose-fructose oxidoreductase activity"/>
    <property type="evidence" value="ECO:0007669"/>
    <property type="project" value="UniProtKB-EC"/>
</dbReference>
<dbReference type="Gene3D" id="3.30.360.10">
    <property type="entry name" value="Dihydrodipicolinate Reductase, domain 2"/>
    <property type="match status" value="1"/>
</dbReference>
<dbReference type="SUPFAM" id="SSF51735">
    <property type="entry name" value="NAD(P)-binding Rossmann-fold domains"/>
    <property type="match status" value="1"/>
</dbReference>
<evidence type="ECO:0000259" key="2">
    <source>
        <dbReference type="Pfam" id="PF22725"/>
    </source>
</evidence>
<organism evidence="3 4">
    <name type="scientific">Posidoniimonas corsicana</name>
    <dbReference type="NCBI Taxonomy" id="1938618"/>
    <lineage>
        <taxon>Bacteria</taxon>
        <taxon>Pseudomonadati</taxon>
        <taxon>Planctomycetota</taxon>
        <taxon>Planctomycetia</taxon>
        <taxon>Pirellulales</taxon>
        <taxon>Lacipirellulaceae</taxon>
        <taxon>Posidoniimonas</taxon>
    </lineage>
</organism>
<feature type="domain" description="Gfo/Idh/MocA-like oxidoreductase N-terminal" evidence="1">
    <location>
        <begin position="4"/>
        <end position="118"/>
    </location>
</feature>
<dbReference type="PANTHER" id="PTHR43249">
    <property type="entry name" value="UDP-N-ACETYL-2-AMINO-2-DEOXY-D-GLUCURONATE OXIDASE"/>
    <property type="match status" value="1"/>
</dbReference>
<keyword evidence="3" id="KW-0560">Oxidoreductase</keyword>
<dbReference type="GO" id="GO:0000166">
    <property type="term" value="F:nucleotide binding"/>
    <property type="evidence" value="ECO:0007669"/>
    <property type="project" value="InterPro"/>
</dbReference>
<dbReference type="InterPro" id="IPR000683">
    <property type="entry name" value="Gfo/Idh/MocA-like_OxRdtase_N"/>
</dbReference>
<dbReference type="InterPro" id="IPR055170">
    <property type="entry name" value="GFO_IDH_MocA-like_dom"/>
</dbReference>
<dbReference type="OrthoDB" id="9815825at2"/>
<feature type="domain" description="GFO/IDH/MocA-like oxidoreductase" evidence="2">
    <location>
        <begin position="131"/>
        <end position="253"/>
    </location>
</feature>
<accession>A0A5C5VET8</accession>